<dbReference type="AlphaFoldDB" id="A0A4R4QIL7"/>
<dbReference type="OrthoDB" id="5672604at2"/>
<evidence type="ECO:0000256" key="2">
    <source>
        <dbReference type="ARBA" id="ARBA00022679"/>
    </source>
</evidence>
<keyword evidence="1" id="KW-0328">Glycosyltransferase</keyword>
<keyword evidence="3" id="KW-0479">Metal-binding</keyword>
<evidence type="ECO:0000313" key="4">
    <source>
        <dbReference type="EMBL" id="TDC35514.1"/>
    </source>
</evidence>
<dbReference type="PANTHER" id="PTHR13778">
    <property type="entry name" value="GLYCOSYLTRANSFERASE 8 DOMAIN-CONTAINING PROTEIN"/>
    <property type="match status" value="1"/>
</dbReference>
<dbReference type="GO" id="GO:0046872">
    <property type="term" value="F:metal ion binding"/>
    <property type="evidence" value="ECO:0007669"/>
    <property type="project" value="UniProtKB-KW"/>
</dbReference>
<organism evidence="4 5">
    <name type="scientific">Kribbella albertanoniae</name>
    <dbReference type="NCBI Taxonomy" id="1266829"/>
    <lineage>
        <taxon>Bacteria</taxon>
        <taxon>Bacillati</taxon>
        <taxon>Actinomycetota</taxon>
        <taxon>Actinomycetes</taxon>
        <taxon>Propionibacteriales</taxon>
        <taxon>Kribbellaceae</taxon>
        <taxon>Kribbella</taxon>
    </lineage>
</organism>
<protein>
    <submittedName>
        <fullName evidence="4">Glycosyltransferase family 8 protein</fullName>
    </submittedName>
</protein>
<keyword evidence="5" id="KW-1185">Reference proteome</keyword>
<dbReference type="RefSeq" id="WP_132400353.1">
    <property type="nucleotide sequence ID" value="NZ_SMKA01000002.1"/>
</dbReference>
<dbReference type="InterPro" id="IPR029044">
    <property type="entry name" value="Nucleotide-diphossugar_trans"/>
</dbReference>
<dbReference type="GO" id="GO:0016757">
    <property type="term" value="F:glycosyltransferase activity"/>
    <property type="evidence" value="ECO:0007669"/>
    <property type="project" value="UniProtKB-KW"/>
</dbReference>
<dbReference type="Pfam" id="PF01501">
    <property type="entry name" value="Glyco_transf_8"/>
    <property type="match status" value="1"/>
</dbReference>
<sequence length="301" mass="35097">MTRLPEVWNSPPSAITQVTPVVFTIDEEYLDPWVVTVKSLVAAYRRRDSALPQIVVVSQAECGPSIPARIEALNEGLGCRIEFRRAERSIIHPERDSLRLRTLYLRLALPEILADYRRCVYLDSDLIIRDVLHELTALDLGNLLLAAVRDPYNPILLGSEVWPGMRSFGLTEQTQYFNAGVMVMNLERMRSADLFATSQRLIKERYRDLIWHDQDILNALFSERWLPLDPCWNAFPFSVLHRLHRSYASEHLTSLRDLCDIERRARILHYAVKKPWRDGFPDSEVYREFRHYEALPPREPT</sequence>
<dbReference type="PANTHER" id="PTHR13778:SF47">
    <property type="entry name" value="LIPOPOLYSACCHARIDE 1,3-GALACTOSYLTRANSFERASE"/>
    <property type="match status" value="1"/>
</dbReference>
<dbReference type="InterPro" id="IPR002495">
    <property type="entry name" value="Glyco_trans_8"/>
</dbReference>
<dbReference type="Gene3D" id="3.90.550.10">
    <property type="entry name" value="Spore Coat Polysaccharide Biosynthesis Protein SpsA, Chain A"/>
    <property type="match status" value="1"/>
</dbReference>
<name>A0A4R4QIL7_9ACTN</name>
<dbReference type="SUPFAM" id="SSF53448">
    <property type="entry name" value="Nucleotide-diphospho-sugar transferases"/>
    <property type="match status" value="1"/>
</dbReference>
<evidence type="ECO:0000256" key="3">
    <source>
        <dbReference type="ARBA" id="ARBA00022723"/>
    </source>
</evidence>
<dbReference type="InterPro" id="IPR050748">
    <property type="entry name" value="Glycosyltrans_8_dom-fam"/>
</dbReference>
<dbReference type="EMBL" id="SMKA01000002">
    <property type="protein sequence ID" value="TDC35514.1"/>
    <property type="molecule type" value="Genomic_DNA"/>
</dbReference>
<dbReference type="CDD" id="cd04194">
    <property type="entry name" value="GT8_A4GalT_like"/>
    <property type="match status" value="1"/>
</dbReference>
<gene>
    <name evidence="4" type="ORF">E1261_01225</name>
</gene>
<proteinExistence type="predicted"/>
<comment type="caution">
    <text evidence="4">The sequence shown here is derived from an EMBL/GenBank/DDBJ whole genome shotgun (WGS) entry which is preliminary data.</text>
</comment>
<keyword evidence="2 4" id="KW-0808">Transferase</keyword>
<accession>A0A4R4QIL7</accession>
<evidence type="ECO:0000256" key="1">
    <source>
        <dbReference type="ARBA" id="ARBA00022676"/>
    </source>
</evidence>
<evidence type="ECO:0000313" key="5">
    <source>
        <dbReference type="Proteomes" id="UP000295075"/>
    </source>
</evidence>
<dbReference type="Proteomes" id="UP000295075">
    <property type="component" value="Unassembled WGS sequence"/>
</dbReference>
<reference evidence="4 5" key="1">
    <citation type="submission" date="2019-03" db="EMBL/GenBank/DDBJ databases">
        <title>Draft genome sequences of novel Actinobacteria.</title>
        <authorList>
            <person name="Sahin N."/>
            <person name="Ay H."/>
            <person name="Saygin H."/>
        </authorList>
    </citation>
    <scope>NUCLEOTIDE SEQUENCE [LARGE SCALE GENOMIC DNA]</scope>
    <source>
        <strain evidence="4 5">JCM 30547</strain>
    </source>
</reference>